<dbReference type="PANTHER" id="PTHR47816">
    <property type="entry name" value="RIBOSOMAL RNA SMALL SUBUNIT METHYLTRANSFERASE C"/>
    <property type="match status" value="1"/>
</dbReference>
<feature type="domain" description="RlmG N-terminal" evidence="6">
    <location>
        <begin position="7"/>
        <end position="174"/>
    </location>
</feature>
<dbReference type="Gene3D" id="3.40.50.150">
    <property type="entry name" value="Vaccinia Virus protein VP39"/>
    <property type="match status" value="2"/>
</dbReference>
<keyword evidence="8" id="KW-1185">Reference proteome</keyword>
<dbReference type="GO" id="GO:0052914">
    <property type="term" value="F:16S rRNA (guanine(1207)-N(2))-methyltransferase activity"/>
    <property type="evidence" value="ECO:0007669"/>
    <property type="project" value="UniProtKB-EC"/>
</dbReference>
<dbReference type="InterPro" id="IPR046977">
    <property type="entry name" value="RsmC/RlmG"/>
</dbReference>
<protein>
    <submittedName>
        <fullName evidence="7">Class I SAM-dependent methyltransferase</fullName>
        <ecNumber evidence="7">2.1.1.172</ecNumber>
        <ecNumber evidence="7">2.1.1.174</ecNumber>
    </submittedName>
</protein>
<dbReference type="InterPro" id="IPR058679">
    <property type="entry name" value="RlmG_N"/>
</dbReference>
<dbReference type="Pfam" id="PF05175">
    <property type="entry name" value="MTS"/>
    <property type="match status" value="1"/>
</dbReference>
<dbReference type="EC" id="2.1.1.174" evidence="7"/>
<organism evidence="7 8">
    <name type="scientific">Gordonia phosphorivorans</name>
    <dbReference type="NCBI Taxonomy" id="1056982"/>
    <lineage>
        <taxon>Bacteria</taxon>
        <taxon>Bacillati</taxon>
        <taxon>Actinomycetota</taxon>
        <taxon>Actinomycetes</taxon>
        <taxon>Mycobacteriales</taxon>
        <taxon>Gordoniaceae</taxon>
        <taxon>Gordonia</taxon>
    </lineage>
</organism>
<evidence type="ECO:0000256" key="3">
    <source>
        <dbReference type="ARBA" id="ARBA00022603"/>
    </source>
</evidence>
<dbReference type="SUPFAM" id="SSF53335">
    <property type="entry name" value="S-adenosyl-L-methionine-dependent methyltransferases"/>
    <property type="match status" value="1"/>
</dbReference>
<dbReference type="EMBL" id="JBHLWV010000016">
    <property type="protein sequence ID" value="MFC0314662.1"/>
    <property type="molecule type" value="Genomic_DNA"/>
</dbReference>
<keyword evidence="1" id="KW-0963">Cytoplasm</keyword>
<dbReference type="Pfam" id="PF26049">
    <property type="entry name" value="RLMG_N"/>
    <property type="match status" value="1"/>
</dbReference>
<evidence type="ECO:0000313" key="8">
    <source>
        <dbReference type="Proteomes" id="UP001589783"/>
    </source>
</evidence>
<dbReference type="InterPro" id="IPR029063">
    <property type="entry name" value="SAM-dependent_MTases_sf"/>
</dbReference>
<sequence length="373" mass="39076">MDLPSHQRSPDVTDPGSAAADAADRLLLDEAAEVIAATPPGQLVVIDDVDGALTLGAADLGAQGIRVHQDLITGERALAAGAEARGRTDRFTSLPLGPELFAGATTVLLRLPRSVDRLAEVAGLIAAFADPGVTLIAAGRIKHMSVSMNDVLRTVFDRVDVSHARQKSRVLTSTGARPSAARATLGDWPRTADHPDIGLRVAAYGGVFAGTKVDIGTRFLLENLKRLPKTATAVDLGCGTGLVASALATADPELRVLAVDRSAAAVDSAVATAAANHVSDRVEVVRADGLETLADGSAELVLLNPPFHNDAAVSTAIARHLFAEAARALTQGGELWCVWNSHLQYRPALEKIVGSTRQVARNNKFTVTSSRRR</sequence>
<evidence type="ECO:0000313" key="7">
    <source>
        <dbReference type="EMBL" id="MFC0314662.1"/>
    </source>
</evidence>
<evidence type="ECO:0000256" key="4">
    <source>
        <dbReference type="ARBA" id="ARBA00022679"/>
    </source>
</evidence>
<dbReference type="CDD" id="cd02440">
    <property type="entry name" value="AdoMet_MTases"/>
    <property type="match status" value="1"/>
</dbReference>
<keyword evidence="3 7" id="KW-0489">Methyltransferase</keyword>
<evidence type="ECO:0000259" key="5">
    <source>
        <dbReference type="Pfam" id="PF05175"/>
    </source>
</evidence>
<dbReference type="InterPro" id="IPR007848">
    <property type="entry name" value="Small_mtfrase_dom"/>
</dbReference>
<dbReference type="PANTHER" id="PTHR47816:SF5">
    <property type="entry name" value="RIBOSOMAL RNA LARGE SUBUNIT METHYLTRANSFERASE G"/>
    <property type="match status" value="1"/>
</dbReference>
<reference evidence="7 8" key="1">
    <citation type="submission" date="2024-09" db="EMBL/GenBank/DDBJ databases">
        <authorList>
            <person name="Sun Q."/>
            <person name="Mori K."/>
        </authorList>
    </citation>
    <scope>NUCLEOTIDE SEQUENCE [LARGE SCALE GENOMIC DNA]</scope>
    <source>
        <strain evidence="7 8">CCM 7957</strain>
    </source>
</reference>
<dbReference type="PROSITE" id="PS00092">
    <property type="entry name" value="N6_MTASE"/>
    <property type="match status" value="1"/>
</dbReference>
<evidence type="ECO:0000256" key="2">
    <source>
        <dbReference type="ARBA" id="ARBA00022552"/>
    </source>
</evidence>
<name>A0ABV6H7U5_9ACTN</name>
<gene>
    <name evidence="7" type="ORF">ACFFJD_07330</name>
</gene>
<accession>A0ABV6H7U5</accession>
<dbReference type="InterPro" id="IPR002052">
    <property type="entry name" value="DNA_methylase_N6_adenine_CS"/>
</dbReference>
<dbReference type="EC" id="2.1.1.172" evidence="7"/>
<comment type="caution">
    <text evidence="7">The sequence shown here is derived from an EMBL/GenBank/DDBJ whole genome shotgun (WGS) entry which is preliminary data.</text>
</comment>
<proteinExistence type="predicted"/>
<dbReference type="RefSeq" id="WP_382362630.1">
    <property type="nucleotide sequence ID" value="NZ_JBHLWV010000016.1"/>
</dbReference>
<evidence type="ECO:0000259" key="6">
    <source>
        <dbReference type="Pfam" id="PF26049"/>
    </source>
</evidence>
<feature type="domain" description="Methyltransferase small" evidence="5">
    <location>
        <begin position="200"/>
        <end position="368"/>
    </location>
</feature>
<evidence type="ECO:0000256" key="1">
    <source>
        <dbReference type="ARBA" id="ARBA00022490"/>
    </source>
</evidence>
<keyword evidence="2" id="KW-0698">rRNA processing</keyword>
<keyword evidence="4 7" id="KW-0808">Transferase</keyword>
<dbReference type="Proteomes" id="UP001589783">
    <property type="component" value="Unassembled WGS sequence"/>
</dbReference>
<dbReference type="GO" id="GO:0052916">
    <property type="term" value="F:23S rRNA (guanine(1835)-N(2))-methyltransferase activity"/>
    <property type="evidence" value="ECO:0007669"/>
    <property type="project" value="UniProtKB-EC"/>
</dbReference>